<accession>A0A1G7K5E7</accession>
<evidence type="ECO:0000313" key="1">
    <source>
        <dbReference type="EMBL" id="SDF32396.1"/>
    </source>
</evidence>
<organism evidence="1 2">
    <name type="scientific">Bradyrhizobium brasilense</name>
    <dbReference type="NCBI Taxonomy" id="1419277"/>
    <lineage>
        <taxon>Bacteria</taxon>
        <taxon>Pseudomonadati</taxon>
        <taxon>Pseudomonadota</taxon>
        <taxon>Alphaproteobacteria</taxon>
        <taxon>Hyphomicrobiales</taxon>
        <taxon>Nitrobacteraceae</taxon>
        <taxon>Bradyrhizobium</taxon>
    </lineage>
</organism>
<protein>
    <submittedName>
        <fullName evidence="1">Uncharacterized protein</fullName>
    </submittedName>
</protein>
<gene>
    <name evidence="1" type="ORF">SAMN05216337_105142</name>
</gene>
<name>A0A1G7K5E7_9BRAD</name>
<reference evidence="1 2" key="1">
    <citation type="submission" date="2016-10" db="EMBL/GenBank/DDBJ databases">
        <authorList>
            <person name="de Groot N.N."/>
        </authorList>
    </citation>
    <scope>NUCLEOTIDE SEQUENCE [LARGE SCALE GENOMIC DNA]</scope>
    <source>
        <strain evidence="1 2">R5</strain>
    </source>
</reference>
<evidence type="ECO:0000313" key="2">
    <source>
        <dbReference type="Proteomes" id="UP000199245"/>
    </source>
</evidence>
<sequence>MATRHRRAPHCAAANDSMSDVTHLTPGGFYWVLVRSSTKRPEWQPARCATCQGDGVKWDFIGFNSDVGHHFVEVVDIGPELLT</sequence>
<dbReference type="AlphaFoldDB" id="A0A1G7K5E7"/>
<proteinExistence type="predicted"/>
<dbReference type="Proteomes" id="UP000199245">
    <property type="component" value="Unassembled WGS sequence"/>
</dbReference>
<dbReference type="EMBL" id="FMZW01000051">
    <property type="protein sequence ID" value="SDF32396.1"/>
    <property type="molecule type" value="Genomic_DNA"/>
</dbReference>